<keyword evidence="3" id="KW-1185">Reference proteome</keyword>
<feature type="domain" description="N-acetyltransferase" evidence="1">
    <location>
        <begin position="3"/>
        <end position="169"/>
    </location>
</feature>
<evidence type="ECO:0000259" key="1">
    <source>
        <dbReference type="PROSITE" id="PS51186"/>
    </source>
</evidence>
<evidence type="ECO:0000313" key="2">
    <source>
        <dbReference type="EMBL" id="NBD24072.1"/>
    </source>
</evidence>
<dbReference type="PROSITE" id="PS51186">
    <property type="entry name" value="GNAT"/>
    <property type="match status" value="1"/>
</dbReference>
<comment type="caution">
    <text evidence="2">The sequence shown here is derived from an EMBL/GenBank/DDBJ whole genome shotgun (WGS) entry which is preliminary data.</text>
</comment>
<protein>
    <submittedName>
        <fullName evidence="2">GNAT family N-acetyltransferase</fullName>
    </submittedName>
</protein>
<dbReference type="CDD" id="cd04301">
    <property type="entry name" value="NAT_SF"/>
    <property type="match status" value="1"/>
</dbReference>
<dbReference type="Gene3D" id="3.40.630.30">
    <property type="match status" value="1"/>
</dbReference>
<proteinExistence type="predicted"/>
<gene>
    <name evidence="2" type="ORF">GT019_09320</name>
</gene>
<reference evidence="2 3" key="1">
    <citation type="submission" date="2020-01" db="EMBL/GenBank/DDBJ databases">
        <title>Paenibacillus soybeanensis sp. nov. isolated from the nodules of soybean (Glycine max(L.) Merr).</title>
        <authorList>
            <person name="Wang H."/>
        </authorList>
    </citation>
    <scope>NUCLEOTIDE SEQUENCE [LARGE SCALE GENOMIC DNA]</scope>
    <source>
        <strain evidence="2 3">T1</strain>
    </source>
</reference>
<evidence type="ECO:0000313" key="3">
    <source>
        <dbReference type="Proteomes" id="UP000665561"/>
    </source>
</evidence>
<dbReference type="InterPro" id="IPR016181">
    <property type="entry name" value="Acyl_CoA_acyltransferase"/>
</dbReference>
<dbReference type="Pfam" id="PF00583">
    <property type="entry name" value="Acetyltransf_1"/>
    <property type="match status" value="1"/>
</dbReference>
<sequence>MDIQLKQVESEALKAIWKASFEARHILREDEYYDRCLLENISGLRMTLLAFADGQVAGCAHLKYESGYPHFRNRHIPEINDLLVFPAFRKHGVANRLMEEFETIVNRHHNHIGIGVGLYKDYGAAQRIYCRRGYIPDGHGVMYQDNEVKPGDMVRVDDELVLYFVKELDYD</sequence>
<dbReference type="EMBL" id="JAAAMV010000004">
    <property type="protein sequence ID" value="NBD24072.1"/>
    <property type="molecule type" value="Genomic_DNA"/>
</dbReference>
<name>A0ABW9XNW3_9BACL</name>
<organism evidence="2 3">
    <name type="scientific">Paenibacillus glycinis</name>
    <dbReference type="NCBI Taxonomy" id="2697035"/>
    <lineage>
        <taxon>Bacteria</taxon>
        <taxon>Bacillati</taxon>
        <taxon>Bacillota</taxon>
        <taxon>Bacilli</taxon>
        <taxon>Bacillales</taxon>
        <taxon>Paenibacillaceae</taxon>
        <taxon>Paenibacillus</taxon>
    </lineage>
</organism>
<dbReference type="InterPro" id="IPR000182">
    <property type="entry name" value="GNAT_dom"/>
</dbReference>
<dbReference type="SUPFAM" id="SSF55729">
    <property type="entry name" value="Acyl-CoA N-acyltransferases (Nat)"/>
    <property type="match status" value="1"/>
</dbReference>
<dbReference type="Proteomes" id="UP000665561">
    <property type="component" value="Unassembled WGS sequence"/>
</dbReference>
<accession>A0ABW9XNW3</accession>